<feature type="transmembrane region" description="Helical" evidence="1">
    <location>
        <begin position="35"/>
        <end position="52"/>
    </location>
</feature>
<evidence type="ECO:0000313" key="3">
    <source>
        <dbReference type="Proteomes" id="UP001314241"/>
    </source>
</evidence>
<keyword evidence="1" id="KW-0812">Transmembrane</keyword>
<evidence type="ECO:0000313" key="2">
    <source>
        <dbReference type="EMBL" id="CAK8054748.1"/>
    </source>
</evidence>
<dbReference type="Proteomes" id="UP001314241">
    <property type="component" value="Unassembled WGS sequence"/>
</dbReference>
<organism evidence="2 3">
    <name type="scientific">Eupransor demetentiae</name>
    <dbReference type="NCBI Taxonomy" id="3109584"/>
    <lineage>
        <taxon>Bacteria</taxon>
        <taxon>Bacillati</taxon>
        <taxon>Bacillota</taxon>
        <taxon>Bacilli</taxon>
        <taxon>Lactobacillales</taxon>
        <taxon>Lactobacillaceae</taxon>
        <taxon>Eupransor</taxon>
    </lineage>
</organism>
<accession>A0ABM9N6A7</accession>
<keyword evidence="3" id="KW-1185">Reference proteome</keyword>
<protein>
    <submittedName>
        <fullName evidence="2">Uncharacterized protein</fullName>
    </submittedName>
</protein>
<dbReference type="RefSeq" id="WP_349642296.1">
    <property type="nucleotide sequence ID" value="NZ_CAWVOH010000003.1"/>
</dbReference>
<comment type="caution">
    <text evidence="2">The sequence shown here is derived from an EMBL/GenBank/DDBJ whole genome shotgun (WGS) entry which is preliminary data.</text>
</comment>
<keyword evidence="1" id="KW-0472">Membrane</keyword>
<dbReference type="EMBL" id="CAWVOH010000003">
    <property type="protein sequence ID" value="CAK8054748.1"/>
    <property type="molecule type" value="Genomic_DNA"/>
</dbReference>
<reference evidence="2 3" key="1">
    <citation type="submission" date="2024-01" db="EMBL/GenBank/DDBJ databases">
        <authorList>
            <person name="Botero Cardona J."/>
        </authorList>
    </citation>
    <scope>NUCLEOTIDE SEQUENCE [LARGE SCALE GENOMIC DNA]</scope>
    <source>
        <strain evidence="2 3">LMG 33000</strain>
    </source>
</reference>
<proteinExistence type="predicted"/>
<evidence type="ECO:0000256" key="1">
    <source>
        <dbReference type="SAM" id="Phobius"/>
    </source>
</evidence>
<keyword evidence="1" id="KW-1133">Transmembrane helix</keyword>
<gene>
    <name evidence="2" type="ORF">R54876_GBNLAHCA_01323</name>
</gene>
<feature type="transmembrane region" description="Helical" evidence="1">
    <location>
        <begin position="72"/>
        <end position="96"/>
    </location>
</feature>
<name>A0ABM9N6A7_9LACO</name>
<sequence>MMILGLFLLMTISIYYGYAVYTAYSVFHEKSLKANNWLLYLVFPITILKYSIKAWLKTLEEVNYSGSPSKKFCLSIFSGMAYYYIALQITAAYLLALYTNKDFANAVAAKKSVVPENDLIQESNLEFNPADYVRVAQDFLKGKKFHLA</sequence>